<evidence type="ECO:0000259" key="2">
    <source>
        <dbReference type="Pfam" id="PF03061"/>
    </source>
</evidence>
<dbReference type="Gene3D" id="3.10.129.10">
    <property type="entry name" value="Hotdog Thioesterase"/>
    <property type="match status" value="1"/>
</dbReference>
<evidence type="ECO:0000256" key="1">
    <source>
        <dbReference type="ARBA" id="ARBA00022801"/>
    </source>
</evidence>
<protein>
    <recommendedName>
        <fullName evidence="2">Thioesterase domain-containing protein</fullName>
    </recommendedName>
</protein>
<dbReference type="EMBL" id="AORV01000021">
    <property type="protein sequence ID" value="EMS73145.1"/>
    <property type="molecule type" value="Genomic_DNA"/>
</dbReference>
<dbReference type="Proteomes" id="UP000014155">
    <property type="component" value="Unassembled WGS sequence"/>
</dbReference>
<dbReference type="InterPro" id="IPR006683">
    <property type="entry name" value="Thioestr_dom"/>
</dbReference>
<dbReference type="GO" id="GO:0016289">
    <property type="term" value="F:acyl-CoA hydrolase activity"/>
    <property type="evidence" value="ECO:0007669"/>
    <property type="project" value="TreeGrafter"/>
</dbReference>
<dbReference type="PANTHER" id="PTHR42856:SF1">
    <property type="entry name" value="ACYL-COENZYME A THIOESTERASE PAAI"/>
    <property type="match status" value="1"/>
</dbReference>
<dbReference type="PATRIC" id="fig|1195236.3.peg.965"/>
<name>S0FLN5_RUMCE</name>
<proteinExistence type="predicted"/>
<keyword evidence="1" id="KW-0378">Hydrolase</keyword>
<sequence length="150" mass="16263">MKKDLENAIKKFFERDRFAHYVGIELIRVGAGFAVTRLELSEKHLNGLNVVQGGAIYTLADFAFAAATNSGGLATVGINTGITYFKAPQGKVITAEAKELEAGKKICGCDVDIFDEDGSLIARFSGTGYRKNMMIDFFSGQVTTPKKNGR</sequence>
<evidence type="ECO:0000313" key="4">
    <source>
        <dbReference type="Proteomes" id="UP000014155"/>
    </source>
</evidence>
<feature type="domain" description="Thioesterase" evidence="2">
    <location>
        <begin position="49"/>
        <end position="121"/>
    </location>
</feature>
<dbReference type="InterPro" id="IPR029069">
    <property type="entry name" value="HotDog_dom_sf"/>
</dbReference>
<comment type="caution">
    <text evidence="3">The sequence shown here is derived from an EMBL/GenBank/DDBJ whole genome shotgun (WGS) entry which is preliminary data.</text>
</comment>
<dbReference type="CDD" id="cd03443">
    <property type="entry name" value="PaaI_thioesterase"/>
    <property type="match status" value="1"/>
</dbReference>
<dbReference type="STRING" id="1195236.CTER_0671"/>
<dbReference type="eggNOG" id="COG2050">
    <property type="taxonomic scope" value="Bacteria"/>
</dbReference>
<dbReference type="NCBIfam" id="TIGR00369">
    <property type="entry name" value="unchar_dom_1"/>
    <property type="match status" value="1"/>
</dbReference>
<dbReference type="AlphaFoldDB" id="S0FLN5"/>
<reference evidence="3 4" key="1">
    <citation type="journal article" date="2013" name="Genome Announc.">
        <title>Draft Genome Sequence of the Cellulolytic, Mesophilic, Anaerobic Bacterium Clostridium termitidis Strain CT1112 (DSM 5398).</title>
        <authorList>
            <person name="Lal S."/>
            <person name="Ramachandran U."/>
            <person name="Zhang X."/>
            <person name="Munir R."/>
            <person name="Sparling R."/>
            <person name="Levin D.B."/>
        </authorList>
    </citation>
    <scope>NUCLEOTIDE SEQUENCE [LARGE SCALE GENOMIC DNA]</scope>
    <source>
        <strain evidence="3 4">CT1112</strain>
    </source>
</reference>
<evidence type="ECO:0000313" key="3">
    <source>
        <dbReference type="EMBL" id="EMS73145.1"/>
    </source>
</evidence>
<gene>
    <name evidence="3" type="ORF">CTER_0671</name>
</gene>
<keyword evidence="4" id="KW-1185">Reference proteome</keyword>
<dbReference type="Pfam" id="PF03061">
    <property type="entry name" value="4HBT"/>
    <property type="match status" value="1"/>
</dbReference>
<dbReference type="SUPFAM" id="SSF54637">
    <property type="entry name" value="Thioesterase/thiol ester dehydrase-isomerase"/>
    <property type="match status" value="1"/>
</dbReference>
<dbReference type="InterPro" id="IPR052723">
    <property type="entry name" value="Acyl-CoA_thioesterase_PaaI"/>
</dbReference>
<dbReference type="InterPro" id="IPR003736">
    <property type="entry name" value="PAAI_dom"/>
</dbReference>
<accession>S0FLN5</accession>
<dbReference type="RefSeq" id="WP_004623997.1">
    <property type="nucleotide sequence ID" value="NZ_AORV01000021.1"/>
</dbReference>
<dbReference type="PANTHER" id="PTHR42856">
    <property type="entry name" value="ACYL-COENZYME A THIOESTERASE PAAI"/>
    <property type="match status" value="1"/>
</dbReference>
<organism evidence="3 4">
    <name type="scientific">Ruminiclostridium cellobioparum subsp. termitidis CT1112</name>
    <dbReference type="NCBI Taxonomy" id="1195236"/>
    <lineage>
        <taxon>Bacteria</taxon>
        <taxon>Bacillati</taxon>
        <taxon>Bacillota</taxon>
        <taxon>Clostridia</taxon>
        <taxon>Eubacteriales</taxon>
        <taxon>Oscillospiraceae</taxon>
        <taxon>Ruminiclostridium</taxon>
    </lineage>
</organism>